<gene>
    <name evidence="10" type="primary">thiE</name>
    <name evidence="14" type="ordered locus">Deba_2987</name>
</gene>
<dbReference type="SUPFAM" id="SSF51391">
    <property type="entry name" value="Thiamin phosphate synthase"/>
    <property type="match status" value="1"/>
</dbReference>
<feature type="binding site" evidence="10">
    <location>
        <position position="165"/>
    </location>
    <ligand>
        <name>2-[(2R,5Z)-2-carboxy-4-methylthiazol-5(2H)-ylidene]ethyl phosphate</name>
        <dbReference type="ChEBI" id="CHEBI:62899"/>
    </ligand>
</feature>
<dbReference type="EC" id="2.5.1.3" evidence="10"/>
<comment type="cofactor">
    <cofactor evidence="10">
        <name>Mg(2+)</name>
        <dbReference type="ChEBI" id="CHEBI:18420"/>
    </cofactor>
    <text evidence="10">Binds 1 Mg(2+) ion per subunit.</text>
</comment>
<dbReference type="HOGENOM" id="CLU_018272_3_4_7"/>
<dbReference type="FunFam" id="3.20.20.70:FF:000096">
    <property type="entry name" value="Thiamine-phosphate synthase"/>
    <property type="match status" value="1"/>
</dbReference>
<evidence type="ECO:0000313" key="15">
    <source>
        <dbReference type="Proteomes" id="UP000009047"/>
    </source>
</evidence>
<dbReference type="InterPro" id="IPR034291">
    <property type="entry name" value="TMP_synthase"/>
</dbReference>
<dbReference type="STRING" id="644282.Deba_2987"/>
<evidence type="ECO:0000256" key="12">
    <source>
        <dbReference type="RuleBase" id="RU004253"/>
    </source>
</evidence>
<evidence type="ECO:0000256" key="2">
    <source>
        <dbReference type="ARBA" id="ARBA00005165"/>
    </source>
</evidence>
<feature type="binding site" evidence="10">
    <location>
        <begin position="134"/>
        <end position="136"/>
    </location>
    <ligand>
        <name>2-[(2R,5Z)-2-carboxy-4-methylthiazol-5(2H)-ylidene]ethyl phosphate</name>
        <dbReference type="ChEBI" id="CHEBI:62899"/>
    </ligand>
</feature>
<dbReference type="NCBIfam" id="TIGR00693">
    <property type="entry name" value="thiE"/>
    <property type="match status" value="1"/>
</dbReference>
<dbReference type="RefSeq" id="WP_013259777.1">
    <property type="nucleotide sequence ID" value="NC_014365.1"/>
</dbReference>
<dbReference type="AlphaFoldDB" id="E1QKY1"/>
<dbReference type="eggNOG" id="COG0352">
    <property type="taxonomic scope" value="Bacteria"/>
</dbReference>
<proteinExistence type="inferred from homology"/>
<feature type="domain" description="Thiamine phosphate synthase/TenI" evidence="13">
    <location>
        <begin position="10"/>
        <end position="188"/>
    </location>
</feature>
<dbReference type="GO" id="GO:0005737">
    <property type="term" value="C:cytoplasm"/>
    <property type="evidence" value="ECO:0007669"/>
    <property type="project" value="TreeGrafter"/>
</dbReference>
<feature type="binding site" evidence="10">
    <location>
        <begin position="37"/>
        <end position="41"/>
    </location>
    <ligand>
        <name>4-amino-2-methyl-5-(diphosphooxymethyl)pyrimidine</name>
        <dbReference type="ChEBI" id="CHEBI:57841"/>
    </ligand>
</feature>
<evidence type="ECO:0000256" key="11">
    <source>
        <dbReference type="RuleBase" id="RU003826"/>
    </source>
</evidence>
<dbReference type="PANTHER" id="PTHR20857">
    <property type="entry name" value="THIAMINE-PHOSPHATE PYROPHOSPHORYLASE"/>
    <property type="match status" value="1"/>
</dbReference>
<dbReference type="KEGG" id="dbr:Deba_2987"/>
<comment type="catalytic activity">
    <reaction evidence="8 10 11">
        <text>2-(2-carboxy-4-methylthiazol-5-yl)ethyl phosphate + 4-amino-2-methyl-5-(diphosphooxymethyl)pyrimidine + 2 H(+) = thiamine phosphate + CO2 + diphosphate</text>
        <dbReference type="Rhea" id="RHEA:47848"/>
        <dbReference type="ChEBI" id="CHEBI:15378"/>
        <dbReference type="ChEBI" id="CHEBI:16526"/>
        <dbReference type="ChEBI" id="CHEBI:33019"/>
        <dbReference type="ChEBI" id="CHEBI:37575"/>
        <dbReference type="ChEBI" id="CHEBI:57841"/>
        <dbReference type="ChEBI" id="CHEBI:62890"/>
        <dbReference type="EC" id="2.5.1.3"/>
    </reaction>
</comment>
<feature type="binding site" evidence="10">
    <location>
        <begin position="185"/>
        <end position="186"/>
    </location>
    <ligand>
        <name>2-[(2R,5Z)-2-carboxy-4-methylthiazol-5(2H)-ylidene]ethyl phosphate</name>
        <dbReference type="ChEBI" id="CHEBI:62899"/>
    </ligand>
</feature>
<comment type="catalytic activity">
    <reaction evidence="7 10 11">
        <text>4-methyl-5-(2-phosphooxyethyl)-thiazole + 4-amino-2-methyl-5-(diphosphooxymethyl)pyrimidine + H(+) = thiamine phosphate + diphosphate</text>
        <dbReference type="Rhea" id="RHEA:22328"/>
        <dbReference type="ChEBI" id="CHEBI:15378"/>
        <dbReference type="ChEBI" id="CHEBI:33019"/>
        <dbReference type="ChEBI" id="CHEBI:37575"/>
        <dbReference type="ChEBI" id="CHEBI:57841"/>
        <dbReference type="ChEBI" id="CHEBI:58296"/>
        <dbReference type="EC" id="2.5.1.3"/>
    </reaction>
</comment>
<feature type="binding site" evidence="10">
    <location>
        <position position="70"/>
    </location>
    <ligand>
        <name>Mg(2+)</name>
        <dbReference type="ChEBI" id="CHEBI:18420"/>
    </ligand>
</feature>
<dbReference type="Proteomes" id="UP000009047">
    <property type="component" value="Chromosome"/>
</dbReference>
<keyword evidence="15" id="KW-1185">Reference proteome</keyword>
<evidence type="ECO:0000256" key="7">
    <source>
        <dbReference type="ARBA" id="ARBA00047334"/>
    </source>
</evidence>
<evidence type="ECO:0000256" key="8">
    <source>
        <dbReference type="ARBA" id="ARBA00047851"/>
    </source>
</evidence>
<name>E1QKY1_DESB2</name>
<comment type="catalytic activity">
    <reaction evidence="9 10 11">
        <text>2-[(2R,5Z)-2-carboxy-4-methylthiazol-5(2H)-ylidene]ethyl phosphate + 4-amino-2-methyl-5-(diphosphooxymethyl)pyrimidine + 2 H(+) = thiamine phosphate + CO2 + diphosphate</text>
        <dbReference type="Rhea" id="RHEA:47844"/>
        <dbReference type="ChEBI" id="CHEBI:15378"/>
        <dbReference type="ChEBI" id="CHEBI:16526"/>
        <dbReference type="ChEBI" id="CHEBI:33019"/>
        <dbReference type="ChEBI" id="CHEBI:37575"/>
        <dbReference type="ChEBI" id="CHEBI:57841"/>
        <dbReference type="ChEBI" id="CHEBI:62899"/>
        <dbReference type="EC" id="2.5.1.3"/>
    </reaction>
</comment>
<dbReference type="GO" id="GO:0004789">
    <property type="term" value="F:thiamine-phosphate diphosphorylase activity"/>
    <property type="evidence" value="ECO:0007669"/>
    <property type="project" value="UniProtKB-UniRule"/>
</dbReference>
<feature type="binding site" evidence="10">
    <location>
        <position position="108"/>
    </location>
    <ligand>
        <name>4-amino-2-methyl-5-(diphosphooxymethyl)pyrimidine</name>
        <dbReference type="ChEBI" id="CHEBI:57841"/>
    </ligand>
</feature>
<dbReference type="OrthoDB" id="9810880at2"/>
<comment type="function">
    <text evidence="1 10">Condenses 4-methyl-5-(beta-hydroxyethyl)thiazole monophosphate (THZ-P) and 2-methyl-4-amino-5-hydroxymethyl pyrimidine pyrophosphate (HMP-PP) to form thiamine monophosphate (TMP).</text>
</comment>
<evidence type="ECO:0000313" key="14">
    <source>
        <dbReference type="EMBL" id="ADK86340.1"/>
    </source>
</evidence>
<evidence type="ECO:0000256" key="10">
    <source>
        <dbReference type="HAMAP-Rule" id="MF_00097"/>
    </source>
</evidence>
<accession>E1QKY1</accession>
<evidence type="ECO:0000256" key="3">
    <source>
        <dbReference type="ARBA" id="ARBA00022679"/>
    </source>
</evidence>
<dbReference type="HAMAP" id="MF_00097">
    <property type="entry name" value="TMP_synthase"/>
    <property type="match status" value="1"/>
</dbReference>
<evidence type="ECO:0000256" key="4">
    <source>
        <dbReference type="ARBA" id="ARBA00022723"/>
    </source>
</evidence>
<dbReference type="UniPathway" id="UPA00060">
    <property type="reaction ID" value="UER00141"/>
</dbReference>
<dbReference type="PANTHER" id="PTHR20857:SF15">
    <property type="entry name" value="THIAMINE-PHOSPHATE SYNTHASE"/>
    <property type="match status" value="1"/>
</dbReference>
<evidence type="ECO:0000256" key="9">
    <source>
        <dbReference type="ARBA" id="ARBA00047883"/>
    </source>
</evidence>
<reference evidence="14 15" key="1">
    <citation type="journal article" date="2010" name="Stand. Genomic Sci.">
        <title>Complete genome sequence of Desulfarculus baarsii type strain (2st14).</title>
        <authorList>
            <person name="Sun H."/>
            <person name="Spring S."/>
            <person name="Lapidus A."/>
            <person name="Davenport K."/>
            <person name="Del Rio T.G."/>
            <person name="Tice H."/>
            <person name="Nolan M."/>
            <person name="Copeland A."/>
            <person name="Cheng J.F."/>
            <person name="Lucas S."/>
            <person name="Tapia R."/>
            <person name="Goodwin L."/>
            <person name="Pitluck S."/>
            <person name="Ivanova N."/>
            <person name="Pagani I."/>
            <person name="Mavromatis K."/>
            <person name="Ovchinnikova G."/>
            <person name="Pati A."/>
            <person name="Chen A."/>
            <person name="Palaniappan K."/>
            <person name="Hauser L."/>
            <person name="Chang Y.J."/>
            <person name="Jeffries C.D."/>
            <person name="Detter J.C."/>
            <person name="Han C."/>
            <person name="Rohde M."/>
            <person name="Brambilla E."/>
            <person name="Goker M."/>
            <person name="Woyke T."/>
            <person name="Bristow J."/>
            <person name="Eisen J.A."/>
            <person name="Markowitz V."/>
            <person name="Hugenholtz P."/>
            <person name="Kyrpides N.C."/>
            <person name="Klenk H.P."/>
            <person name="Land M."/>
        </authorList>
    </citation>
    <scope>NUCLEOTIDE SEQUENCE [LARGE SCALE GENOMIC DNA]</scope>
    <source>
        <strain evidence="15">ATCC 33931 / DSM 2075 / LMG 7858 / VKM B-1802 / 2st14</strain>
    </source>
</reference>
<feature type="binding site" evidence="10">
    <location>
        <position position="137"/>
    </location>
    <ligand>
        <name>4-amino-2-methyl-5-(diphosphooxymethyl)pyrimidine</name>
        <dbReference type="ChEBI" id="CHEBI:57841"/>
    </ligand>
</feature>
<organism evidence="14 15">
    <name type="scientific">Desulfarculus baarsii (strain ATCC 33931 / DSM 2075 / LMG 7858 / VKM B-1802 / 2st14)</name>
    <dbReference type="NCBI Taxonomy" id="644282"/>
    <lineage>
        <taxon>Bacteria</taxon>
        <taxon>Pseudomonadati</taxon>
        <taxon>Thermodesulfobacteriota</taxon>
        <taxon>Desulfarculia</taxon>
        <taxon>Desulfarculales</taxon>
        <taxon>Desulfarculaceae</taxon>
        <taxon>Desulfarculus</taxon>
    </lineage>
</organism>
<evidence type="ECO:0000256" key="1">
    <source>
        <dbReference type="ARBA" id="ARBA00003814"/>
    </source>
</evidence>
<evidence type="ECO:0000259" key="13">
    <source>
        <dbReference type="Pfam" id="PF02581"/>
    </source>
</evidence>
<dbReference type="CDD" id="cd00564">
    <property type="entry name" value="TMP_TenI"/>
    <property type="match status" value="1"/>
</dbReference>
<sequence>MNDVGRLHVLTDTVLQTRFSAVELARLAIRGGADVIQLRQKDGATNQMIDTARQLKAVCAGAGVDLIINDRLDVAMAVDADGVHLGQDDFPINKARRMLGPGKVIGGSADSLEEALQCQADGADYVGFGPVFPTTSKDDAGPVAGLEALARVAAGLRIPVVAIGGVNAGNAAQIMAAGAHGLAVISAVCCQLDPEAATTALLRAMGLAAAPAAAARKG</sequence>
<comment type="similarity">
    <text evidence="10 11">Belongs to the thiamine-phosphate synthase family.</text>
</comment>
<feature type="binding site" evidence="10">
    <location>
        <position position="89"/>
    </location>
    <ligand>
        <name>Mg(2+)</name>
        <dbReference type="ChEBI" id="CHEBI:18420"/>
    </ligand>
</feature>
<dbReference type="Gene3D" id="3.20.20.70">
    <property type="entry name" value="Aldolase class I"/>
    <property type="match status" value="1"/>
</dbReference>
<keyword evidence="4 10" id="KW-0479">Metal-binding</keyword>
<protein>
    <recommendedName>
        <fullName evidence="10">Thiamine-phosphate synthase</fullName>
        <shortName evidence="10">TP synthase</shortName>
        <shortName evidence="10">TPS</shortName>
        <ecNumber evidence="10">2.5.1.3</ecNumber>
    </recommendedName>
    <alternativeName>
        <fullName evidence="10">Thiamine-phosphate pyrophosphorylase</fullName>
        <shortName evidence="10">TMP pyrophosphorylase</shortName>
        <shortName evidence="10">TMP-PPase</shortName>
    </alternativeName>
</protein>
<evidence type="ECO:0000256" key="6">
    <source>
        <dbReference type="ARBA" id="ARBA00022977"/>
    </source>
</evidence>
<dbReference type="EMBL" id="CP002085">
    <property type="protein sequence ID" value="ADK86340.1"/>
    <property type="molecule type" value="Genomic_DNA"/>
</dbReference>
<dbReference type="GO" id="GO:0009229">
    <property type="term" value="P:thiamine diphosphate biosynthetic process"/>
    <property type="evidence" value="ECO:0007669"/>
    <property type="project" value="UniProtKB-UniRule"/>
</dbReference>
<evidence type="ECO:0000256" key="5">
    <source>
        <dbReference type="ARBA" id="ARBA00022842"/>
    </source>
</evidence>
<dbReference type="InterPro" id="IPR036206">
    <property type="entry name" value="ThiamineP_synth_sf"/>
</dbReference>
<dbReference type="Pfam" id="PF02581">
    <property type="entry name" value="TMP-TENI"/>
    <property type="match status" value="1"/>
</dbReference>
<keyword evidence="5 10" id="KW-0460">Magnesium</keyword>
<dbReference type="GO" id="GO:0009228">
    <property type="term" value="P:thiamine biosynthetic process"/>
    <property type="evidence" value="ECO:0007669"/>
    <property type="project" value="UniProtKB-KW"/>
</dbReference>
<dbReference type="GO" id="GO:0000287">
    <property type="term" value="F:magnesium ion binding"/>
    <property type="evidence" value="ECO:0007669"/>
    <property type="project" value="UniProtKB-UniRule"/>
</dbReference>
<comment type="pathway">
    <text evidence="2 10 12">Cofactor biosynthesis; thiamine diphosphate biosynthesis; thiamine phosphate from 4-amino-2-methyl-5-diphosphomethylpyrimidine and 4-methyl-5-(2-phosphoethyl)-thiazole: step 1/1.</text>
</comment>
<keyword evidence="6 10" id="KW-0784">Thiamine biosynthesis</keyword>
<dbReference type="InterPro" id="IPR022998">
    <property type="entry name" value="ThiamineP_synth_TenI"/>
</dbReference>
<dbReference type="InterPro" id="IPR013785">
    <property type="entry name" value="Aldolase_TIM"/>
</dbReference>
<keyword evidence="3 10" id="KW-0808">Transferase</keyword>
<feature type="binding site" evidence="10">
    <location>
        <position position="69"/>
    </location>
    <ligand>
        <name>4-amino-2-methyl-5-(diphosphooxymethyl)pyrimidine</name>
        <dbReference type="ChEBI" id="CHEBI:57841"/>
    </ligand>
</feature>